<gene>
    <name evidence="1" type="ORF">G6N74_13975</name>
</gene>
<sequence length="211" mass="23465">MSALLCVQWTIISQTAPQPWLPCRRCGDIRPFSNSGKARVNANGKRIDAWLIYRCVDCDGTWNRPLLERRNVRTIDPDLLHALRTNDPEWTARLAFDLDDLRRSAERVEEFGNVEVRKSVVSGNPHCAAKMEIRLHAPSKTSLRVDRLLASELGLSRSRIQALHDKGFLTASADSQFMRRPAKDGMCIAIDLSGESDALPITKAAAGVDSG</sequence>
<comment type="caution">
    <text evidence="1">The sequence shown here is derived from an EMBL/GenBank/DDBJ whole genome shotgun (WGS) entry which is preliminary data.</text>
</comment>
<name>A0A7C9RAG3_9HYPH</name>
<dbReference type="PIRSF" id="PIRSF021719">
    <property type="entry name" value="DUF1062"/>
    <property type="match status" value="1"/>
</dbReference>
<dbReference type="EMBL" id="JAAKZG010000005">
    <property type="protein sequence ID" value="NGN42173.1"/>
    <property type="molecule type" value="Genomic_DNA"/>
</dbReference>
<dbReference type="RefSeq" id="WP_165118296.1">
    <property type="nucleotide sequence ID" value="NZ_JAAKZG010000005.1"/>
</dbReference>
<protein>
    <submittedName>
        <fullName evidence="1">DUF1062 domain-containing protein</fullName>
    </submittedName>
</protein>
<dbReference type="Pfam" id="PF06353">
    <property type="entry name" value="DUF1062"/>
    <property type="match status" value="1"/>
</dbReference>
<keyword evidence="2" id="KW-1185">Reference proteome</keyword>
<dbReference type="InterPro" id="IPR009412">
    <property type="entry name" value="DUF1062"/>
</dbReference>
<dbReference type="Proteomes" id="UP000481252">
    <property type="component" value="Unassembled WGS sequence"/>
</dbReference>
<evidence type="ECO:0000313" key="1">
    <source>
        <dbReference type="EMBL" id="NGN42173.1"/>
    </source>
</evidence>
<dbReference type="AlphaFoldDB" id="A0A7C9RAG3"/>
<accession>A0A7C9RAG3</accession>
<evidence type="ECO:0000313" key="2">
    <source>
        <dbReference type="Proteomes" id="UP000481252"/>
    </source>
</evidence>
<reference evidence="1 2" key="1">
    <citation type="submission" date="2020-02" db="EMBL/GenBank/DDBJ databases">
        <title>Genome sequence of the type strain CGMCC 1.15528 of Mesorhizobium zhangyense.</title>
        <authorList>
            <person name="Gao J."/>
            <person name="Sun J."/>
        </authorList>
    </citation>
    <scope>NUCLEOTIDE SEQUENCE [LARGE SCALE GENOMIC DNA]</scope>
    <source>
        <strain evidence="1 2">CGMCC 1.15528</strain>
    </source>
</reference>
<proteinExistence type="predicted"/>
<organism evidence="1 2">
    <name type="scientific">Mesorhizobium zhangyense</name>
    <dbReference type="NCBI Taxonomy" id="1776730"/>
    <lineage>
        <taxon>Bacteria</taxon>
        <taxon>Pseudomonadati</taxon>
        <taxon>Pseudomonadota</taxon>
        <taxon>Alphaproteobacteria</taxon>
        <taxon>Hyphomicrobiales</taxon>
        <taxon>Phyllobacteriaceae</taxon>
        <taxon>Mesorhizobium</taxon>
    </lineage>
</organism>